<comment type="caution">
    <text evidence="2">The sequence shown here is derived from an EMBL/GenBank/DDBJ whole genome shotgun (WGS) entry which is preliminary data.</text>
</comment>
<evidence type="ECO:0000313" key="3">
    <source>
        <dbReference type="Proteomes" id="UP000186817"/>
    </source>
</evidence>
<feature type="region of interest" description="Disordered" evidence="1">
    <location>
        <begin position="218"/>
        <end position="302"/>
    </location>
</feature>
<accession>A0A1Q9CSG1</accession>
<feature type="compositionally biased region" description="Basic and acidic residues" evidence="1">
    <location>
        <begin position="273"/>
        <end position="284"/>
    </location>
</feature>
<protein>
    <submittedName>
        <fullName evidence="2">Uncharacterized protein</fullName>
    </submittedName>
</protein>
<gene>
    <name evidence="2" type="ORF">AK812_SmicGene33107</name>
</gene>
<reference evidence="2 3" key="1">
    <citation type="submission" date="2016-02" db="EMBL/GenBank/DDBJ databases">
        <title>Genome analysis of coral dinoflagellate symbionts highlights evolutionary adaptations to a symbiotic lifestyle.</title>
        <authorList>
            <person name="Aranda M."/>
            <person name="Li Y."/>
            <person name="Liew Y.J."/>
            <person name="Baumgarten S."/>
            <person name="Simakov O."/>
            <person name="Wilson M."/>
            <person name="Piel J."/>
            <person name="Ashoor H."/>
            <person name="Bougouffa S."/>
            <person name="Bajic V.B."/>
            <person name="Ryu T."/>
            <person name="Ravasi T."/>
            <person name="Bayer T."/>
            <person name="Micklem G."/>
            <person name="Kim H."/>
            <person name="Bhak J."/>
            <person name="Lajeunesse T.C."/>
            <person name="Voolstra C.R."/>
        </authorList>
    </citation>
    <scope>NUCLEOTIDE SEQUENCE [LARGE SCALE GENOMIC DNA]</scope>
    <source>
        <strain evidence="2 3">CCMP2467</strain>
    </source>
</reference>
<evidence type="ECO:0000256" key="1">
    <source>
        <dbReference type="SAM" id="MobiDB-lite"/>
    </source>
</evidence>
<feature type="compositionally biased region" description="Polar residues" evidence="1">
    <location>
        <begin position="135"/>
        <end position="150"/>
    </location>
</feature>
<name>A0A1Q9CSG1_SYMMI</name>
<feature type="compositionally biased region" description="Basic and acidic residues" evidence="1">
    <location>
        <begin position="407"/>
        <end position="419"/>
    </location>
</feature>
<proteinExistence type="predicted"/>
<feature type="region of interest" description="Disordered" evidence="1">
    <location>
        <begin position="316"/>
        <end position="338"/>
    </location>
</feature>
<sequence length="451" mass="49963">MLGLKRQPTEEWATWNKRSLRRCRLALFHSGERDGPALSCPKFGPPSAISAGGDPIGREIFCWRSLAWWEEQKAAGVRIKHATRFNAFMDIDRQLSDTAGKAWADLARDRIAWASLESSFIAKYDVPWSSGKQDSLTNLAPNSSQSSDEQQPFEGPKVTGDSGFGTALGRRDALALGEKDIGKQINKTNSENTVKEGRRTPFTSLCYREVKVKEGGFADKSGEVKEGPELVDSPLPGHDSNDEPFGPTITPSLEGGIATPPPASARSPATPAEARRSDRSQKDQGEEEEEDEEAEETQTDDVTLFLLHTEAYYQFTKSNRAPKETATGTQSQVLTEERHLQNTPKAKICSFFEGSAGKAELLDRIRFVQPPRNQHHVPEVGPRVDGHRATKELPTMSRLQVPPPEFARVRATPEQDLRDPALPLPPPSRPLPRELDLDYLKHTPSRGTPQE</sequence>
<feature type="compositionally biased region" description="Acidic residues" evidence="1">
    <location>
        <begin position="285"/>
        <end position="299"/>
    </location>
</feature>
<feature type="compositionally biased region" description="Basic and acidic residues" evidence="1">
    <location>
        <begin position="218"/>
        <end position="228"/>
    </location>
</feature>
<evidence type="ECO:0000313" key="2">
    <source>
        <dbReference type="EMBL" id="OLP85852.1"/>
    </source>
</evidence>
<dbReference type="AlphaFoldDB" id="A0A1Q9CSG1"/>
<keyword evidence="3" id="KW-1185">Reference proteome</keyword>
<dbReference type="Proteomes" id="UP000186817">
    <property type="component" value="Unassembled WGS sequence"/>
</dbReference>
<dbReference type="EMBL" id="LSRX01000951">
    <property type="protein sequence ID" value="OLP85852.1"/>
    <property type="molecule type" value="Genomic_DNA"/>
</dbReference>
<feature type="region of interest" description="Disordered" evidence="1">
    <location>
        <begin position="373"/>
        <end position="451"/>
    </location>
</feature>
<feature type="compositionally biased region" description="Basic and acidic residues" evidence="1">
    <location>
        <begin position="376"/>
        <end position="391"/>
    </location>
</feature>
<feature type="region of interest" description="Disordered" evidence="1">
    <location>
        <begin position="135"/>
        <end position="166"/>
    </location>
</feature>
<feature type="compositionally biased region" description="Basic and acidic residues" evidence="1">
    <location>
        <begin position="431"/>
        <end position="441"/>
    </location>
</feature>
<organism evidence="2 3">
    <name type="scientific">Symbiodinium microadriaticum</name>
    <name type="common">Dinoflagellate</name>
    <name type="synonym">Zooxanthella microadriatica</name>
    <dbReference type="NCBI Taxonomy" id="2951"/>
    <lineage>
        <taxon>Eukaryota</taxon>
        <taxon>Sar</taxon>
        <taxon>Alveolata</taxon>
        <taxon>Dinophyceae</taxon>
        <taxon>Suessiales</taxon>
        <taxon>Symbiodiniaceae</taxon>
        <taxon>Symbiodinium</taxon>
    </lineage>
</organism>